<protein>
    <submittedName>
        <fullName evidence="2">Coiled-coil protein</fullName>
    </submittedName>
</protein>
<feature type="compositionally biased region" description="Basic and acidic residues" evidence="1">
    <location>
        <begin position="830"/>
        <end position="840"/>
    </location>
</feature>
<sequence>MNSKEKQQIIRGFLQNQTKTENLVVSDEDLLSKYLPIATALDWIEGNAPEIVQAPDSTFILNDILRDSCQFKKHSPFELEQVENSKLHSRTKFWQNELGLRTLPGCDYYERQTAYKKDKDLSELMSLSLKKLGSVIQQFAPDLDITNHKSVQNKISELEKTVRKAPNKKTEALIQQQLVILRDLNQINHLQTIEIPTEDGETMTYCTLQESAGGVTEKVSLIQRTEVLRQLNNLIEKDIGTLQDYHSARENFKLSTQAIIKLPKHGNTLEVQREALALNLSRILQLNTSKSVMLTHDGKPALFVPFDNIRLLNEVATGKTMQALLFSFATYSHYSTINPVGAGLEAEHFIEDFGKSLGLFYLCSDTDAIGGYNQNKAIKGNELYIFDQVMMPDDKLDLDSRLSMLPIKFITKHTRHDQGRNRTLIEDSKLENKFDALMQLKREKDKLVQYCSRVIFIHKQKIQNLDKQLTRANSSQRKILLQRINEINSLIEDAKAIRQKIIGRIGRIDEIFPKYPQEMDLKLVQQTLILEKLFNNPVFFTDDGRPYRNPWTHRHPIRVLRIHEDTGNKIRVEFGKTPWPEVALMLKRHGFSSIDMSNMSSDHVLTLTKEDLLKLTETSIYPEQEMQLLKDGRYLDLRDLYVINTGYGKALQTEVIQSIKDYMRVMNNEKMDIRGKLLQTQKTECRLKELLVEAKDKGFALHVLKKLHCDMQLRLQKIMGEDMPNNLDEAFKAAKKLDRLSEFNRVVGDAILNNKTHDKTFKDFLRLCIQFEHKATDHFHAKSSSAELADAANAACKALNQLTQPLLLVTGLQGKDNNEFSGVEPTLRQEEQNLLERKAPQELLAQPNSEEQMDDELKSDSSIKFKM</sequence>
<keyword evidence="3" id="KW-1185">Reference proteome</keyword>
<dbReference type="RefSeq" id="WP_058529579.1">
    <property type="nucleotide sequence ID" value="NZ_CAAAHZ010000004.1"/>
</dbReference>
<dbReference type="AlphaFoldDB" id="A0A0W0VL83"/>
<organism evidence="2 3">
    <name type="scientific">Legionella londiniensis</name>
    <dbReference type="NCBI Taxonomy" id="45068"/>
    <lineage>
        <taxon>Bacteria</taxon>
        <taxon>Pseudomonadati</taxon>
        <taxon>Pseudomonadota</taxon>
        <taxon>Gammaproteobacteria</taxon>
        <taxon>Legionellales</taxon>
        <taxon>Legionellaceae</taxon>
        <taxon>Legionella</taxon>
    </lineage>
</organism>
<feature type="compositionally biased region" description="Basic and acidic residues" evidence="1">
    <location>
        <begin position="855"/>
        <end position="867"/>
    </location>
</feature>
<dbReference type="Proteomes" id="UP000054997">
    <property type="component" value="Unassembled WGS sequence"/>
</dbReference>
<evidence type="ECO:0000313" key="2">
    <source>
        <dbReference type="EMBL" id="KTD20701.1"/>
    </source>
</evidence>
<dbReference type="EMBL" id="LNYK01000019">
    <property type="protein sequence ID" value="KTD20701.1"/>
    <property type="molecule type" value="Genomic_DNA"/>
</dbReference>
<accession>A0A0W0VL83</accession>
<evidence type="ECO:0000256" key="1">
    <source>
        <dbReference type="SAM" id="MobiDB-lite"/>
    </source>
</evidence>
<name>A0A0W0VL83_9GAMM</name>
<dbReference type="PATRIC" id="fig|45068.5.peg.1721"/>
<reference evidence="2 3" key="1">
    <citation type="submission" date="2015-11" db="EMBL/GenBank/DDBJ databases">
        <title>Genomic analysis of 38 Legionella species identifies large and diverse effector repertoires.</title>
        <authorList>
            <person name="Burstein D."/>
            <person name="Amaro F."/>
            <person name="Zusman T."/>
            <person name="Lifshitz Z."/>
            <person name="Cohen O."/>
            <person name="Gilbert J.A."/>
            <person name="Pupko T."/>
            <person name="Shuman H.A."/>
            <person name="Segal G."/>
        </authorList>
    </citation>
    <scope>NUCLEOTIDE SEQUENCE [LARGE SCALE GENOMIC DNA]</scope>
    <source>
        <strain evidence="2 3">ATCC 49505</strain>
    </source>
</reference>
<gene>
    <name evidence="2" type="ORF">Llon_1587</name>
</gene>
<proteinExistence type="predicted"/>
<dbReference type="OrthoDB" id="5650734at2"/>
<feature type="region of interest" description="Disordered" evidence="1">
    <location>
        <begin position="830"/>
        <end position="867"/>
    </location>
</feature>
<evidence type="ECO:0000313" key="3">
    <source>
        <dbReference type="Proteomes" id="UP000054997"/>
    </source>
</evidence>
<comment type="caution">
    <text evidence="2">The sequence shown here is derived from an EMBL/GenBank/DDBJ whole genome shotgun (WGS) entry which is preliminary data.</text>
</comment>